<dbReference type="EMBL" id="CP043875">
    <property type="protein sequence ID" value="WOF17210.1"/>
    <property type="molecule type" value="Genomic_DNA"/>
</dbReference>
<proteinExistence type="predicted"/>
<dbReference type="AlphaFoldDB" id="A0AA97FD45"/>
<protein>
    <submittedName>
        <fullName evidence="2">DUF2202 domain-containing protein</fullName>
    </submittedName>
</protein>
<evidence type="ECO:0000259" key="1">
    <source>
        <dbReference type="Pfam" id="PF09968"/>
    </source>
</evidence>
<dbReference type="Gene3D" id="1.20.1260.10">
    <property type="match status" value="1"/>
</dbReference>
<dbReference type="RefSeq" id="WP_317136670.1">
    <property type="nucleotide sequence ID" value="NZ_CP043875.1"/>
</dbReference>
<keyword evidence="3" id="KW-1185">Reference proteome</keyword>
<gene>
    <name evidence="2" type="ORF">F1737_11220</name>
</gene>
<dbReference type="GeneID" id="85230748"/>
<dbReference type="Pfam" id="PF09968">
    <property type="entry name" value="DUF2202"/>
    <property type="match status" value="1"/>
</dbReference>
<feature type="domain" description="DUF2202" evidence="1">
    <location>
        <begin position="75"/>
        <end position="114"/>
    </location>
</feature>
<dbReference type="Proteomes" id="UP001301797">
    <property type="component" value="Chromosome"/>
</dbReference>
<sequence length="125" mass="14030">MKEFKQIISLIILGIVIILVFSASGCLGNDKEGTSYSGAGPESQKGGGFGDETGKILQEISILPTGELTEEEESDILYIAKEEKLARDCYLDYYEKWGYKVFSNIAESEQTHMKNPFFLYFFTIC</sequence>
<accession>A0AA97FD45</accession>
<dbReference type="InterPro" id="IPR019243">
    <property type="entry name" value="DUF2202"/>
</dbReference>
<dbReference type="KEGG" id="mefw:F1737_11220"/>
<dbReference type="PROSITE" id="PS51257">
    <property type="entry name" value="PROKAR_LIPOPROTEIN"/>
    <property type="match status" value="1"/>
</dbReference>
<evidence type="ECO:0000313" key="3">
    <source>
        <dbReference type="Proteomes" id="UP001301797"/>
    </source>
</evidence>
<name>A0AA97FD45_9EURY</name>
<reference evidence="2 3" key="1">
    <citation type="submission" date="2019-09" db="EMBL/GenBank/DDBJ databases">
        <title>The complete genome of Methanoplanus sp. FWC-SCC4.</title>
        <authorList>
            <person name="Chen S.-C."/>
            <person name="Zhou Y.-Z."/>
            <person name="Lai M.-C."/>
        </authorList>
    </citation>
    <scope>NUCLEOTIDE SEQUENCE [LARGE SCALE GENOMIC DNA]</scope>
    <source>
        <strain evidence="2 3">FWC-SCC4</strain>
    </source>
</reference>
<organism evidence="2 3">
    <name type="scientific">Methanochimaera problematica</name>
    <dbReference type="NCBI Taxonomy" id="2609417"/>
    <lineage>
        <taxon>Archaea</taxon>
        <taxon>Methanobacteriati</taxon>
        <taxon>Methanobacteriota</taxon>
        <taxon>Stenosarchaea group</taxon>
        <taxon>Methanomicrobia</taxon>
        <taxon>Methanomicrobiales</taxon>
        <taxon>Methanomicrobiaceae</taxon>
        <taxon>Methanochimaera</taxon>
    </lineage>
</organism>
<evidence type="ECO:0000313" key="2">
    <source>
        <dbReference type="EMBL" id="WOF17210.1"/>
    </source>
</evidence>
<dbReference type="InterPro" id="IPR012347">
    <property type="entry name" value="Ferritin-like"/>
</dbReference>